<dbReference type="Pfam" id="PF00263">
    <property type="entry name" value="Secretin"/>
    <property type="match status" value="1"/>
</dbReference>
<keyword evidence="6" id="KW-0653">Protein transport</keyword>
<evidence type="ECO:0000313" key="10">
    <source>
        <dbReference type="EMBL" id="EEF26113.1"/>
    </source>
</evidence>
<dbReference type="EMBL" id="EQ978160">
    <property type="protein sequence ID" value="EEF26113.1"/>
    <property type="molecule type" value="Genomic_DNA"/>
</dbReference>
<evidence type="ECO:0000256" key="2">
    <source>
        <dbReference type="ARBA" id="ARBA00006304"/>
    </source>
</evidence>
<sequence length="536" mass="58343">RGRNGEGRIIVNLQESGSGIDIRQQGKNLIVDFQNTAVPQNLERRLNVTNFATPVLTIDTFKKGKNTRMVIEPKGDWEHSAYQTDRQFIVEVKPIVFDPNKIVQGSKTGFSGEKLSLDFNGIDVKSLLRIIGDFTGKNVVVSDSIQGTITLRLKDVPWDQALDIIMKQKGLGMDNLGNTLVFAPKEEIAARRKQDQEQENQIDETKPLVTQSFQIKYQKAADIKTLISDPKQPLLSKRGTAVVDPSTNTMFVKDIDTSMTKIQEILNKIDIPSRQVLIESRIVQANDTFGKSLGARFGVVKNNALTAKGLNPGNDVLTSGSLSSTYATGQAKQTTTPDDLNVNLPASATAGTVSSAALTLLRLPAGFLLNMELSAAESDSKIKTISSPRVITANQQTATFDAGTEIPYQQATSSGATSVSFKKATLGVNVTPQITPDDKINLDIEVTKDDVGQIFNGVPSIDTNKVKTKVLVDNGETAVLGGFLIESKNDSNQRVPFFSSIPVVGNLFKSTLNTHSKKELLFFITPKIMSDAMQLN</sequence>
<keyword evidence="4" id="KW-0812">Transmembrane</keyword>
<dbReference type="InterPro" id="IPR001775">
    <property type="entry name" value="GspD/PilQ"/>
</dbReference>
<evidence type="ECO:0000256" key="3">
    <source>
        <dbReference type="ARBA" id="ARBA00022448"/>
    </source>
</evidence>
<comment type="subcellular location">
    <subcellularLocation>
        <location evidence="1">Cell outer membrane</location>
    </subcellularLocation>
</comment>
<dbReference type="eggNOG" id="ENOG502SN0I">
    <property type="taxonomic scope" value="Eukaryota"/>
</dbReference>
<evidence type="ECO:0000256" key="4">
    <source>
        <dbReference type="ARBA" id="ARBA00022692"/>
    </source>
</evidence>
<dbReference type="InterPro" id="IPR021731">
    <property type="entry name" value="AMIN_dom"/>
</dbReference>
<dbReference type="PRINTS" id="PR00811">
    <property type="entry name" value="BCTERIALGSPD"/>
</dbReference>
<dbReference type="InterPro" id="IPR004846">
    <property type="entry name" value="T2SS/T3SS_dom"/>
</dbReference>
<dbReference type="Pfam" id="PF03958">
    <property type="entry name" value="Secretin_N"/>
    <property type="match status" value="1"/>
</dbReference>
<reference evidence="11" key="1">
    <citation type="journal article" date="2010" name="Nat. Biotechnol.">
        <title>Draft genome sequence of the oilseed species Ricinus communis.</title>
        <authorList>
            <person name="Chan A.P."/>
            <person name="Crabtree J."/>
            <person name="Zhao Q."/>
            <person name="Lorenzi H."/>
            <person name="Orvis J."/>
            <person name="Puiu D."/>
            <person name="Melake-Berhan A."/>
            <person name="Jones K.M."/>
            <person name="Redman J."/>
            <person name="Chen G."/>
            <person name="Cahoon E.B."/>
            <person name="Gedil M."/>
            <person name="Stanke M."/>
            <person name="Haas B.J."/>
            <person name="Wortman J.R."/>
            <person name="Fraser-Liggett C.M."/>
            <person name="Ravel J."/>
            <person name="Rabinowicz P.D."/>
        </authorList>
    </citation>
    <scope>NUCLEOTIDE SEQUENCE [LARGE SCALE GENOMIC DNA]</scope>
    <source>
        <strain evidence="11">cv. Hale</strain>
    </source>
</reference>
<gene>
    <name evidence="10" type="ORF">RCOM_1928950</name>
</gene>
<dbReference type="STRING" id="3988.B9TDF1"/>
<dbReference type="InterPro" id="IPR051808">
    <property type="entry name" value="Type_IV_pilus_biogenesis"/>
</dbReference>
<proteinExistence type="inferred from homology"/>
<comment type="similarity">
    <text evidence="2">Belongs to the bacterial secretin family. PilQ subfamily.</text>
</comment>
<dbReference type="PANTHER" id="PTHR30604">
    <property type="entry name" value="PROTEIN TRANSPORT PROTEIN HOFQ"/>
    <property type="match status" value="1"/>
</dbReference>
<protein>
    <submittedName>
        <fullName evidence="10">Fimbrial assembly protein pilQ, putative</fullName>
    </submittedName>
</protein>
<dbReference type="PROSITE" id="PS00875">
    <property type="entry name" value="T2SP_D"/>
    <property type="match status" value="1"/>
</dbReference>
<dbReference type="Gene3D" id="2.60.40.3470">
    <property type="match status" value="1"/>
</dbReference>
<feature type="domain" description="Secretin/TonB short N-terminal" evidence="9">
    <location>
        <begin position="137"/>
        <end position="185"/>
    </location>
</feature>
<evidence type="ECO:0000259" key="9">
    <source>
        <dbReference type="SMART" id="SM00965"/>
    </source>
</evidence>
<dbReference type="PANTHER" id="PTHR30604:SF1">
    <property type="entry name" value="DNA UTILIZATION PROTEIN HOFQ"/>
    <property type="match status" value="1"/>
</dbReference>
<dbReference type="InParanoid" id="B9TDF1"/>
<dbReference type="InterPro" id="IPR011662">
    <property type="entry name" value="Secretin/TonB_short_N"/>
</dbReference>
<evidence type="ECO:0000256" key="5">
    <source>
        <dbReference type="ARBA" id="ARBA00022729"/>
    </source>
</evidence>
<evidence type="ECO:0000256" key="8">
    <source>
        <dbReference type="ARBA" id="ARBA00023237"/>
    </source>
</evidence>
<dbReference type="InterPro" id="IPR005644">
    <property type="entry name" value="NolW-like"/>
</dbReference>
<keyword evidence="8" id="KW-0998">Cell outer membrane</keyword>
<evidence type="ECO:0000256" key="6">
    <source>
        <dbReference type="ARBA" id="ARBA00022927"/>
    </source>
</evidence>
<accession>B9TDF1</accession>
<dbReference type="GO" id="GO:0009306">
    <property type="term" value="P:protein secretion"/>
    <property type="evidence" value="ECO:0007669"/>
    <property type="project" value="InterPro"/>
</dbReference>
<dbReference type="Proteomes" id="UP000008311">
    <property type="component" value="Unassembled WGS sequence"/>
</dbReference>
<dbReference type="InterPro" id="IPR038591">
    <property type="entry name" value="NolW-like_sf"/>
</dbReference>
<evidence type="ECO:0000256" key="1">
    <source>
        <dbReference type="ARBA" id="ARBA00004442"/>
    </source>
</evidence>
<evidence type="ECO:0000256" key="7">
    <source>
        <dbReference type="ARBA" id="ARBA00023136"/>
    </source>
</evidence>
<dbReference type="NCBIfam" id="TIGR02515">
    <property type="entry name" value="IV_pilus_PilQ"/>
    <property type="match status" value="1"/>
</dbReference>
<dbReference type="Pfam" id="PF21305">
    <property type="entry name" value="type_II_gspD_N0"/>
    <property type="match status" value="1"/>
</dbReference>
<keyword evidence="3" id="KW-0813">Transport</keyword>
<dbReference type="InterPro" id="IPR049371">
    <property type="entry name" value="GspD-like_N0"/>
</dbReference>
<organism evidence="10 11">
    <name type="scientific">Ricinus communis</name>
    <name type="common">Castor bean</name>
    <dbReference type="NCBI Taxonomy" id="3988"/>
    <lineage>
        <taxon>Eukaryota</taxon>
        <taxon>Viridiplantae</taxon>
        <taxon>Streptophyta</taxon>
        <taxon>Embryophyta</taxon>
        <taxon>Tracheophyta</taxon>
        <taxon>Spermatophyta</taxon>
        <taxon>Magnoliopsida</taxon>
        <taxon>eudicotyledons</taxon>
        <taxon>Gunneridae</taxon>
        <taxon>Pentapetalae</taxon>
        <taxon>rosids</taxon>
        <taxon>fabids</taxon>
        <taxon>Malpighiales</taxon>
        <taxon>Euphorbiaceae</taxon>
        <taxon>Acalyphoideae</taxon>
        <taxon>Acalypheae</taxon>
        <taxon>Ricinus</taxon>
    </lineage>
</organism>
<dbReference type="GO" id="GO:0019867">
    <property type="term" value="C:outer membrane"/>
    <property type="evidence" value="ECO:0007669"/>
    <property type="project" value="InterPro"/>
</dbReference>
<keyword evidence="7" id="KW-0472">Membrane</keyword>
<dbReference type="Gene3D" id="3.30.1370.120">
    <property type="match status" value="1"/>
</dbReference>
<dbReference type="SMART" id="SM00965">
    <property type="entry name" value="STN"/>
    <property type="match status" value="1"/>
</dbReference>
<feature type="non-terminal residue" evidence="10">
    <location>
        <position position="1"/>
    </location>
</feature>
<dbReference type="Gene3D" id="3.30.1370.130">
    <property type="match status" value="1"/>
</dbReference>
<name>B9TDF1_RICCO</name>
<dbReference type="AlphaFoldDB" id="B9TDF1"/>
<dbReference type="InterPro" id="IPR013355">
    <property type="entry name" value="Pilus_4_PilQ"/>
</dbReference>
<keyword evidence="5" id="KW-0732">Signal</keyword>
<evidence type="ECO:0000313" key="11">
    <source>
        <dbReference type="Proteomes" id="UP000008311"/>
    </source>
</evidence>
<dbReference type="InterPro" id="IPR004845">
    <property type="entry name" value="T2SS_GspD_CS"/>
</dbReference>
<keyword evidence="11" id="KW-1185">Reference proteome</keyword>
<dbReference type="Pfam" id="PF11741">
    <property type="entry name" value="AMIN"/>
    <property type="match status" value="1"/>
</dbReference>